<reference evidence="2" key="1">
    <citation type="journal article" date="2019" name="Int. J. Syst. Evol. Microbiol.">
        <title>The Global Catalogue of Microorganisms (GCM) 10K type strain sequencing project: providing services to taxonomists for standard genome sequencing and annotation.</title>
        <authorList>
            <consortium name="The Broad Institute Genomics Platform"/>
            <consortium name="The Broad Institute Genome Sequencing Center for Infectious Disease"/>
            <person name="Wu L."/>
            <person name="Ma J."/>
        </authorList>
    </citation>
    <scope>NUCLEOTIDE SEQUENCE [LARGE SCALE GENOMIC DNA]</scope>
    <source>
        <strain evidence="2">CGMCC 1.12769</strain>
    </source>
</reference>
<comment type="caution">
    <text evidence="1">The sequence shown here is derived from an EMBL/GenBank/DDBJ whole genome shotgun (WGS) entry which is preliminary data.</text>
</comment>
<evidence type="ECO:0000313" key="2">
    <source>
        <dbReference type="Proteomes" id="UP000659344"/>
    </source>
</evidence>
<protein>
    <submittedName>
        <fullName evidence="1">Uncharacterized protein</fullName>
    </submittedName>
</protein>
<organism evidence="1 2">
    <name type="scientific">Paenibacillus segetis</name>
    <dbReference type="NCBI Taxonomy" id="1325360"/>
    <lineage>
        <taxon>Bacteria</taxon>
        <taxon>Bacillati</taxon>
        <taxon>Bacillota</taxon>
        <taxon>Bacilli</taxon>
        <taxon>Bacillales</taxon>
        <taxon>Paenibacillaceae</taxon>
        <taxon>Paenibacillus</taxon>
    </lineage>
</organism>
<dbReference type="RefSeq" id="WP_188541397.1">
    <property type="nucleotide sequence ID" value="NZ_BMFT01000002.1"/>
</dbReference>
<keyword evidence="2" id="KW-1185">Reference proteome</keyword>
<dbReference type="EMBL" id="BMFT01000002">
    <property type="protein sequence ID" value="GGH33041.1"/>
    <property type="molecule type" value="Genomic_DNA"/>
</dbReference>
<accession>A0ABQ1YNS3</accession>
<name>A0ABQ1YNS3_9BACL</name>
<proteinExistence type="predicted"/>
<evidence type="ECO:0000313" key="1">
    <source>
        <dbReference type="EMBL" id="GGH33041.1"/>
    </source>
</evidence>
<sequence length="198" mass="23064">MKITIDEIKERVISTVQKEFDKIWLECTSEIYQAERLIYSVDIDGQVLYNQYEEFIHEHLQQIKHIQIKTLSKLESIQETEEQMSQYLNKFVPGMNAIADRMYGDMNAELWGELASGLEGLQWIVKSFEFLEFLYNPDVLNYSILANFYTNLKNIIKDLDANLSGDDLVAVADLIKYELVPCLEKYKIEFGGIKVELS</sequence>
<gene>
    <name evidence="1" type="ORF">GCM10008013_37840</name>
</gene>
<dbReference type="Proteomes" id="UP000659344">
    <property type="component" value="Unassembled WGS sequence"/>
</dbReference>